<dbReference type="GO" id="GO:0046872">
    <property type="term" value="F:metal ion binding"/>
    <property type="evidence" value="ECO:0007669"/>
    <property type="project" value="UniProtKB-KW"/>
</dbReference>
<dbReference type="PROSITE" id="PS51918">
    <property type="entry name" value="RADICAL_SAM"/>
    <property type="match status" value="1"/>
</dbReference>
<comment type="similarity">
    <text evidence="2">Belongs to the organic radical-activating enzymes family.</text>
</comment>
<evidence type="ECO:0000256" key="6">
    <source>
        <dbReference type="ARBA" id="ARBA00023002"/>
    </source>
</evidence>
<dbReference type="PANTHER" id="PTHR30352">
    <property type="entry name" value="PYRUVATE FORMATE-LYASE-ACTIVATING ENZYME"/>
    <property type="match status" value="1"/>
</dbReference>
<dbReference type="GO" id="GO:0051539">
    <property type="term" value="F:4 iron, 4 sulfur cluster binding"/>
    <property type="evidence" value="ECO:0007669"/>
    <property type="project" value="UniProtKB-KW"/>
</dbReference>
<keyword evidence="4" id="KW-0949">S-adenosyl-L-methionine</keyword>
<gene>
    <name evidence="12" type="primary">hpdA_1</name>
    <name evidence="12" type="ORF">NCTC11087_01523</name>
</gene>
<dbReference type="AlphaFoldDB" id="A0A380LP45"/>
<dbReference type="GeneID" id="77462474"/>
<dbReference type="Gene3D" id="3.30.70.20">
    <property type="match status" value="1"/>
</dbReference>
<dbReference type="PROSITE" id="PS01087">
    <property type="entry name" value="RADICAL_ACTIVATING"/>
    <property type="match status" value="1"/>
</dbReference>
<dbReference type="EMBL" id="UHFX01000003">
    <property type="protein sequence ID" value="SUO04602.1"/>
    <property type="molecule type" value="Genomic_DNA"/>
</dbReference>
<dbReference type="InterPro" id="IPR040074">
    <property type="entry name" value="BssD/PflA/YjjW"/>
</dbReference>
<dbReference type="GO" id="GO:0043365">
    <property type="term" value="F:[formate-C-acetyltransferase]-activating enzyme activity"/>
    <property type="evidence" value="ECO:0007669"/>
    <property type="project" value="UniProtKB-EC"/>
</dbReference>
<comment type="catalytic activity">
    <reaction evidence="9">
        <text>glycyl-[protein] + reduced [flavodoxin] + S-adenosyl-L-methionine = glycin-2-yl radical-[protein] + semiquinone [flavodoxin] + 5'-deoxyadenosine + L-methionine + H(+)</text>
        <dbReference type="Rhea" id="RHEA:61976"/>
        <dbReference type="Rhea" id="RHEA-COMP:10622"/>
        <dbReference type="Rhea" id="RHEA-COMP:14480"/>
        <dbReference type="Rhea" id="RHEA-COMP:15993"/>
        <dbReference type="Rhea" id="RHEA-COMP:15994"/>
        <dbReference type="ChEBI" id="CHEBI:15378"/>
        <dbReference type="ChEBI" id="CHEBI:17319"/>
        <dbReference type="ChEBI" id="CHEBI:29947"/>
        <dbReference type="ChEBI" id="CHEBI:32722"/>
        <dbReference type="ChEBI" id="CHEBI:57618"/>
        <dbReference type="ChEBI" id="CHEBI:57844"/>
        <dbReference type="ChEBI" id="CHEBI:59789"/>
        <dbReference type="ChEBI" id="CHEBI:140311"/>
    </reaction>
</comment>
<evidence type="ECO:0000313" key="12">
    <source>
        <dbReference type="EMBL" id="SUO04602.1"/>
    </source>
</evidence>
<evidence type="ECO:0000256" key="3">
    <source>
        <dbReference type="ARBA" id="ARBA00022485"/>
    </source>
</evidence>
<dbReference type="GO" id="GO:0016829">
    <property type="term" value="F:lyase activity"/>
    <property type="evidence" value="ECO:0007669"/>
    <property type="project" value="UniProtKB-KW"/>
</dbReference>
<feature type="domain" description="4Fe-4S ferredoxin-type" evidence="10">
    <location>
        <begin position="46"/>
        <end position="75"/>
    </location>
</feature>
<evidence type="ECO:0000256" key="7">
    <source>
        <dbReference type="ARBA" id="ARBA00023004"/>
    </source>
</evidence>
<evidence type="ECO:0000256" key="2">
    <source>
        <dbReference type="ARBA" id="ARBA00009777"/>
    </source>
</evidence>
<dbReference type="Gene3D" id="3.20.20.70">
    <property type="entry name" value="Aldolase class I"/>
    <property type="match status" value="1"/>
</dbReference>
<dbReference type="InterPro" id="IPR034457">
    <property type="entry name" value="Organic_radical-activating"/>
</dbReference>
<proteinExistence type="inferred from homology"/>
<feature type="domain" description="Radical SAM core" evidence="11">
    <location>
        <begin position="15"/>
        <end position="295"/>
    </location>
</feature>
<dbReference type="InterPro" id="IPR013785">
    <property type="entry name" value="Aldolase_TIM"/>
</dbReference>
<dbReference type="PIRSF" id="PIRSF000371">
    <property type="entry name" value="PFL_act_enz"/>
    <property type="match status" value="1"/>
</dbReference>
<keyword evidence="3" id="KW-0004">4Fe-4S</keyword>
<dbReference type="EC" id="1.97.1.-" evidence="12"/>
<dbReference type="SUPFAM" id="SSF102114">
    <property type="entry name" value="Radical SAM enzymes"/>
    <property type="match status" value="1"/>
</dbReference>
<evidence type="ECO:0000256" key="5">
    <source>
        <dbReference type="ARBA" id="ARBA00022723"/>
    </source>
</evidence>
<dbReference type="NCBIfam" id="TIGR02494">
    <property type="entry name" value="PFLE_PFLC"/>
    <property type="match status" value="1"/>
</dbReference>
<keyword evidence="12" id="KW-0670">Pyruvate</keyword>
<keyword evidence="7" id="KW-0408">Iron</keyword>
<organism evidence="12 13">
    <name type="scientific">Faecalicoccus pleomorphus</name>
    <dbReference type="NCBI Taxonomy" id="1323"/>
    <lineage>
        <taxon>Bacteria</taxon>
        <taxon>Bacillati</taxon>
        <taxon>Bacillota</taxon>
        <taxon>Erysipelotrichia</taxon>
        <taxon>Erysipelotrichales</taxon>
        <taxon>Erysipelotrichaceae</taxon>
        <taxon>Faecalicoccus</taxon>
    </lineage>
</organism>
<dbReference type="SUPFAM" id="SSF54862">
    <property type="entry name" value="4Fe-4S ferredoxins"/>
    <property type="match status" value="1"/>
</dbReference>
<keyword evidence="6 12" id="KW-0560">Oxidoreductase</keyword>
<evidence type="ECO:0000256" key="9">
    <source>
        <dbReference type="ARBA" id="ARBA00047365"/>
    </source>
</evidence>
<reference evidence="12 13" key="1">
    <citation type="submission" date="2018-06" db="EMBL/GenBank/DDBJ databases">
        <authorList>
            <consortium name="Pathogen Informatics"/>
            <person name="Doyle S."/>
        </authorList>
    </citation>
    <scope>NUCLEOTIDE SEQUENCE [LARGE SCALE GENOMIC DNA]</scope>
    <source>
        <strain evidence="12 13">NCTC11087</strain>
    </source>
</reference>
<dbReference type="SFLD" id="SFLDG01118">
    <property type="entry name" value="activating_enzymes__group_2"/>
    <property type="match status" value="1"/>
</dbReference>
<keyword evidence="5" id="KW-0479">Metal-binding</keyword>
<dbReference type="InterPro" id="IPR007197">
    <property type="entry name" value="rSAM"/>
</dbReference>
<dbReference type="Proteomes" id="UP000255523">
    <property type="component" value="Unassembled WGS sequence"/>
</dbReference>
<dbReference type="InterPro" id="IPR058240">
    <property type="entry name" value="rSAM_sf"/>
</dbReference>
<dbReference type="RefSeq" id="WP_022790152.1">
    <property type="nucleotide sequence ID" value="NZ_UHFX01000003.1"/>
</dbReference>
<evidence type="ECO:0000313" key="13">
    <source>
        <dbReference type="Proteomes" id="UP000255523"/>
    </source>
</evidence>
<evidence type="ECO:0000256" key="1">
    <source>
        <dbReference type="ARBA" id="ARBA00001966"/>
    </source>
</evidence>
<dbReference type="EC" id="1.97.1.4" evidence="12"/>
<keyword evidence="13" id="KW-1185">Reference proteome</keyword>
<evidence type="ECO:0000259" key="10">
    <source>
        <dbReference type="PROSITE" id="PS51379"/>
    </source>
</evidence>
<feature type="domain" description="4Fe-4S ferredoxin-type" evidence="10">
    <location>
        <begin position="76"/>
        <end position="104"/>
    </location>
</feature>
<dbReference type="InterPro" id="IPR017896">
    <property type="entry name" value="4Fe4S_Fe-S-bd"/>
</dbReference>
<evidence type="ECO:0000256" key="4">
    <source>
        <dbReference type="ARBA" id="ARBA00022691"/>
    </source>
</evidence>
<sequence length="298" mass="34026">MTKGLIFNIQKFSIHDGPGIRTTIFLKGCPLRCKWCANPESQSANVQILWDQKKCVQCLQCVKSCMHQAISCREEEIHIDEELCQGCLNCVSTCLQSALSNEGETKEIEEIVRIALQDKDFYEESGGGITISGGEGMSQPDFLKELVKELKNHNLHLAIETTGYIPKETFHELAPLFDLLLFDVKHYDTNRHFEGTGVHNEQIINNLKWAFHQGLEILPRIPVIPSFNNSIQDAAGLASLLTEIGLKKVQLLPFHQFGERKYEMMHKEYAYKNVKALQKEDLTEYQNEFIKKGLDCFF</sequence>
<dbReference type="SFLD" id="SFLDG01066">
    <property type="entry name" value="organic_radical-activating_enz"/>
    <property type="match status" value="1"/>
</dbReference>
<accession>A0A380LP45</accession>
<dbReference type="Pfam" id="PF04055">
    <property type="entry name" value="Radical_SAM"/>
    <property type="match status" value="1"/>
</dbReference>
<dbReference type="PROSITE" id="PS51379">
    <property type="entry name" value="4FE4S_FER_2"/>
    <property type="match status" value="2"/>
</dbReference>
<evidence type="ECO:0000259" key="11">
    <source>
        <dbReference type="PROSITE" id="PS51918"/>
    </source>
</evidence>
<name>A0A380LP45_9FIRM</name>
<protein>
    <submittedName>
        <fullName evidence="12">Pyruvate formate-lyase activating enzyme</fullName>
        <ecNumber evidence="12">1.97.1.-</ecNumber>
        <ecNumber evidence="12">1.97.1.4</ecNumber>
    </submittedName>
</protein>
<keyword evidence="8" id="KW-0411">Iron-sulfur</keyword>
<dbReference type="PANTHER" id="PTHR30352:SF4">
    <property type="entry name" value="PYRUVATE FORMATE-LYASE 2-ACTIVATING ENZYME"/>
    <property type="match status" value="1"/>
</dbReference>
<keyword evidence="12" id="KW-0456">Lyase</keyword>
<dbReference type="SFLD" id="SFLDS00029">
    <property type="entry name" value="Radical_SAM"/>
    <property type="match status" value="1"/>
</dbReference>
<evidence type="ECO:0000256" key="8">
    <source>
        <dbReference type="ARBA" id="ARBA00023014"/>
    </source>
</evidence>
<dbReference type="InterPro" id="IPR001989">
    <property type="entry name" value="Radical_activat_CS"/>
</dbReference>
<dbReference type="InterPro" id="IPR012839">
    <property type="entry name" value="Organic_radical_activase"/>
</dbReference>
<comment type="cofactor">
    <cofactor evidence="1">
        <name>[4Fe-4S] cluster</name>
        <dbReference type="ChEBI" id="CHEBI:49883"/>
    </cofactor>
</comment>
<dbReference type="CDD" id="cd01335">
    <property type="entry name" value="Radical_SAM"/>
    <property type="match status" value="1"/>
</dbReference>
<dbReference type="OrthoDB" id="9782387at2"/>